<dbReference type="AlphaFoldDB" id="A0A1L7T856"/>
<evidence type="ECO:0000259" key="1">
    <source>
        <dbReference type="Pfam" id="PF03358"/>
    </source>
</evidence>
<proteinExistence type="predicted"/>
<keyword evidence="3" id="KW-1185">Reference proteome</keyword>
<sequence>MHILGLCNGSIDGNSEILLKAALKAATATDSSLTVSWIHVPSVVLPRQHLPFRSDLSLIPHRHDGKELPSRRKEPDDREAVFEAVMNADAIIIATPVYSHQPPGTLKALVDAVLGPYADVCMDHDLKRRQEAGDKSVKNSNVDPRAVKPRVAGFIAVAGSDPTFPEQWTMALPTMQTCVYSIRSRVIDQVVLPGYANPGAVLADSGTALGRAELLGRRVASQMGKPYEEAQYLGPEENGSCPYCHLLKIEFREGNNISCVVCGANGILELGPEGTIRPKWEKDSAVSCLTLEGQLQHRYDIRDKLSLEEPKLASISSDFAKWKSLEFPRVPLPSIQESITGRL</sequence>
<comment type="caution">
    <text evidence="2">The sequence shown here is derived from an EMBL/GenBank/DDBJ whole genome shotgun (WGS) entry which is preliminary data.</text>
</comment>
<organism evidence="2 3">
    <name type="scientific">Fusarium mangiferae</name>
    <name type="common">Mango malformation disease fungus</name>
    <dbReference type="NCBI Taxonomy" id="192010"/>
    <lineage>
        <taxon>Eukaryota</taxon>
        <taxon>Fungi</taxon>
        <taxon>Dikarya</taxon>
        <taxon>Ascomycota</taxon>
        <taxon>Pezizomycotina</taxon>
        <taxon>Sordariomycetes</taxon>
        <taxon>Hypocreomycetidae</taxon>
        <taxon>Hypocreales</taxon>
        <taxon>Nectriaceae</taxon>
        <taxon>Fusarium</taxon>
        <taxon>Fusarium fujikuroi species complex</taxon>
    </lineage>
</organism>
<dbReference type="SUPFAM" id="SSF52218">
    <property type="entry name" value="Flavoproteins"/>
    <property type="match status" value="1"/>
</dbReference>
<dbReference type="Pfam" id="PF03358">
    <property type="entry name" value="FMN_red"/>
    <property type="match status" value="1"/>
</dbReference>
<dbReference type="GeneID" id="65092369"/>
<dbReference type="VEuPathDB" id="FungiDB:FMAN_13120"/>
<dbReference type="GO" id="GO:0016491">
    <property type="term" value="F:oxidoreductase activity"/>
    <property type="evidence" value="ECO:0007669"/>
    <property type="project" value="InterPro"/>
</dbReference>
<protein>
    <recommendedName>
        <fullName evidence="1">NADPH-dependent FMN reductase-like domain-containing protein</fullName>
    </recommendedName>
</protein>
<accession>A0A1L7T856</accession>
<reference evidence="3" key="1">
    <citation type="journal article" date="2016" name="Genome Biol. Evol.">
        <title>Comparative 'omics' of the Fusarium fujikuroi species complex highlights differences in genetic potential and metabolite synthesis.</title>
        <authorList>
            <person name="Niehaus E.-M."/>
            <person name="Muensterkoetter M."/>
            <person name="Proctor R.H."/>
            <person name="Brown D.W."/>
            <person name="Sharon A."/>
            <person name="Idan Y."/>
            <person name="Oren-Young L."/>
            <person name="Sieber C.M."/>
            <person name="Novak O."/>
            <person name="Pencik A."/>
            <person name="Tarkowska D."/>
            <person name="Hromadova K."/>
            <person name="Freeman S."/>
            <person name="Maymon M."/>
            <person name="Elazar M."/>
            <person name="Youssef S.A."/>
            <person name="El-Shabrawy E.S.M."/>
            <person name="Shalaby A.B.A."/>
            <person name="Houterman P."/>
            <person name="Brock N.L."/>
            <person name="Burkhardt I."/>
            <person name="Tsavkelova E.A."/>
            <person name="Dickschat J.S."/>
            <person name="Galuszka P."/>
            <person name="Gueldener U."/>
            <person name="Tudzynski B."/>
        </authorList>
    </citation>
    <scope>NUCLEOTIDE SEQUENCE [LARGE SCALE GENOMIC DNA]</scope>
    <source>
        <strain evidence="3">MRC7560</strain>
    </source>
</reference>
<feature type="domain" description="NADPH-dependent FMN reductase-like" evidence="1">
    <location>
        <begin position="1"/>
        <end position="113"/>
    </location>
</feature>
<evidence type="ECO:0000313" key="3">
    <source>
        <dbReference type="Proteomes" id="UP000184255"/>
    </source>
</evidence>
<dbReference type="Gene3D" id="3.40.50.360">
    <property type="match status" value="1"/>
</dbReference>
<dbReference type="InterPro" id="IPR005025">
    <property type="entry name" value="FMN_Rdtase-like_dom"/>
</dbReference>
<evidence type="ECO:0000313" key="2">
    <source>
        <dbReference type="EMBL" id="CVK94794.1"/>
    </source>
</evidence>
<dbReference type="Proteomes" id="UP000184255">
    <property type="component" value="Unassembled WGS sequence"/>
</dbReference>
<gene>
    <name evidence="2" type="ORF">FMAN_13120</name>
</gene>
<dbReference type="RefSeq" id="XP_041683002.1">
    <property type="nucleotide sequence ID" value="XM_041832550.1"/>
</dbReference>
<dbReference type="InterPro" id="IPR029039">
    <property type="entry name" value="Flavoprotein-like_sf"/>
</dbReference>
<name>A0A1L7T856_FUSMA</name>
<dbReference type="EMBL" id="FCQH01000007">
    <property type="protein sequence ID" value="CVK94794.1"/>
    <property type="molecule type" value="Genomic_DNA"/>
</dbReference>